<evidence type="ECO:0000313" key="1">
    <source>
        <dbReference type="EMBL" id="TCO65942.1"/>
    </source>
</evidence>
<protein>
    <submittedName>
        <fullName evidence="1">Uncharacterized protein</fullName>
    </submittedName>
</protein>
<comment type="caution">
    <text evidence="1">The sequence shown here is derived from an EMBL/GenBank/DDBJ whole genome shotgun (WGS) entry which is preliminary data.</text>
</comment>
<dbReference type="RefSeq" id="WP_132112701.1">
    <property type="nucleotide sequence ID" value="NZ_SLWS01000001.1"/>
</dbReference>
<reference evidence="1 2" key="1">
    <citation type="submission" date="2019-03" db="EMBL/GenBank/DDBJ databases">
        <title>Genomic Encyclopedia of Type Strains, Phase IV (KMG-IV): sequencing the most valuable type-strain genomes for metagenomic binning, comparative biology and taxonomic classification.</title>
        <authorList>
            <person name="Goeker M."/>
        </authorList>
    </citation>
    <scope>NUCLEOTIDE SEQUENCE [LARGE SCALE GENOMIC DNA]</scope>
    <source>
        <strain evidence="1 2">DSM 45934</strain>
    </source>
</reference>
<gene>
    <name evidence="1" type="ORF">EV192_1011734</name>
</gene>
<sequence>MAEPITDARVSAVLRVFVRGCGPMVQRLRDEGEPVDIDDDETDVDRGLLEKVKDQLAQVKFPGSDAWARMDADDRSTWWVGRVGRLTALVASFTGLAGAIGDRFPLQDMLGSAGQGLLLCAIAAERGIDDVGTRVRLLASVLFDRDIDPVVAAGDGNDKEDEETVERLAADAVAGEVEEPPKGKKFGVKAAAKLLWRQGRMLMAIRDELEKRPQGRFYHKALGLLPVVGMAGDYLGERSALRRAAKAATKWIAKNHPGAP</sequence>
<name>A0A4R2K2J0_9PSEU</name>
<keyword evidence="2" id="KW-1185">Reference proteome</keyword>
<dbReference type="OrthoDB" id="3825591at2"/>
<dbReference type="AlphaFoldDB" id="A0A4R2K2J0"/>
<organism evidence="1 2">
    <name type="scientific">Actinocrispum wychmicini</name>
    <dbReference type="NCBI Taxonomy" id="1213861"/>
    <lineage>
        <taxon>Bacteria</taxon>
        <taxon>Bacillati</taxon>
        <taxon>Actinomycetota</taxon>
        <taxon>Actinomycetes</taxon>
        <taxon>Pseudonocardiales</taxon>
        <taxon>Pseudonocardiaceae</taxon>
        <taxon>Actinocrispum</taxon>
    </lineage>
</organism>
<proteinExistence type="predicted"/>
<dbReference type="EMBL" id="SLWS01000001">
    <property type="protein sequence ID" value="TCO65942.1"/>
    <property type="molecule type" value="Genomic_DNA"/>
</dbReference>
<evidence type="ECO:0000313" key="2">
    <source>
        <dbReference type="Proteomes" id="UP000295680"/>
    </source>
</evidence>
<accession>A0A4R2K2J0</accession>
<dbReference type="Proteomes" id="UP000295680">
    <property type="component" value="Unassembled WGS sequence"/>
</dbReference>